<comment type="function">
    <text evidence="10">Involved in the gluconeogenesis. Catalyzes the conversion of oxaloacetate (OAA) to phosphoenolpyruvate (PEP) through direct phosphoryl transfer between the nucleoside triphosphate and OAA.</text>
</comment>
<dbReference type="GO" id="GO:0005829">
    <property type="term" value="C:cytosol"/>
    <property type="evidence" value="ECO:0007669"/>
    <property type="project" value="TreeGrafter"/>
</dbReference>
<accession>A0A510HME9</accession>
<dbReference type="RefSeq" id="WP_143529093.1">
    <property type="nucleotide sequence ID" value="NZ_AP019791.1"/>
</dbReference>
<evidence type="ECO:0000313" key="12">
    <source>
        <dbReference type="Proteomes" id="UP000318065"/>
    </source>
</evidence>
<evidence type="ECO:0000256" key="7">
    <source>
        <dbReference type="ARBA" id="ARBA00022840"/>
    </source>
</evidence>
<feature type="binding site" evidence="10">
    <location>
        <begin position="442"/>
        <end position="443"/>
    </location>
    <ligand>
        <name>ATP</name>
        <dbReference type="ChEBI" id="CHEBI:30616"/>
    </ligand>
</feature>
<organism evidence="11 12">
    <name type="scientific">Rubrobacter xylanophilus</name>
    <dbReference type="NCBI Taxonomy" id="49319"/>
    <lineage>
        <taxon>Bacteria</taxon>
        <taxon>Bacillati</taxon>
        <taxon>Actinomycetota</taxon>
        <taxon>Rubrobacteria</taxon>
        <taxon>Rubrobacterales</taxon>
        <taxon>Rubrobacteraceae</taxon>
        <taxon>Rubrobacter</taxon>
    </lineage>
</organism>
<dbReference type="GO" id="GO:0046872">
    <property type="term" value="F:metal ion binding"/>
    <property type="evidence" value="ECO:0007669"/>
    <property type="project" value="UniProtKB-KW"/>
</dbReference>
<dbReference type="InterPro" id="IPR001272">
    <property type="entry name" value="PEP_carboxykinase_ATP"/>
</dbReference>
<dbReference type="GO" id="GO:0016301">
    <property type="term" value="F:kinase activity"/>
    <property type="evidence" value="ECO:0007669"/>
    <property type="project" value="UniProtKB-KW"/>
</dbReference>
<keyword evidence="11" id="KW-0418">Kinase</keyword>
<evidence type="ECO:0000256" key="8">
    <source>
        <dbReference type="ARBA" id="ARBA00023239"/>
    </source>
</evidence>
<dbReference type="AlphaFoldDB" id="A0A510HME9"/>
<dbReference type="Gene3D" id="3.40.449.10">
    <property type="entry name" value="Phosphoenolpyruvate Carboxykinase, domain 1"/>
    <property type="match status" value="1"/>
</dbReference>
<keyword evidence="8 10" id="KW-0456">Lyase</keyword>
<comment type="subcellular location">
    <subcellularLocation>
        <location evidence="10">Cytoplasm</location>
    </subcellularLocation>
</comment>
<dbReference type="PROSITE" id="PS00532">
    <property type="entry name" value="PEPCK_ATP"/>
    <property type="match status" value="1"/>
</dbReference>
<dbReference type="PANTHER" id="PTHR30031:SF0">
    <property type="entry name" value="PHOSPHOENOLPYRUVATE CARBOXYKINASE (ATP)"/>
    <property type="match status" value="1"/>
</dbReference>
<dbReference type="InterPro" id="IPR015994">
    <property type="entry name" value="PEPCK_ATP_CS"/>
</dbReference>
<feature type="binding site" evidence="10">
    <location>
        <position position="285"/>
    </location>
    <ligand>
        <name>ATP</name>
        <dbReference type="ChEBI" id="CHEBI:30616"/>
    </ligand>
</feature>
<dbReference type="Proteomes" id="UP000318065">
    <property type="component" value="Chromosome"/>
</dbReference>
<keyword evidence="11" id="KW-0808">Transferase</keyword>
<evidence type="ECO:0000313" key="11">
    <source>
        <dbReference type="EMBL" id="BBL81171.1"/>
    </source>
</evidence>
<dbReference type="NCBIfam" id="NF006820">
    <property type="entry name" value="PRK09344.1-2"/>
    <property type="match status" value="1"/>
</dbReference>
<evidence type="ECO:0000256" key="3">
    <source>
        <dbReference type="ARBA" id="ARBA00012363"/>
    </source>
</evidence>
<feature type="binding site" evidence="10">
    <location>
        <position position="200"/>
    </location>
    <ligand>
        <name>Mn(2+)</name>
        <dbReference type="ChEBI" id="CHEBI:29035"/>
    </ligand>
</feature>
<dbReference type="PANTHER" id="PTHR30031">
    <property type="entry name" value="PHOSPHOENOLPYRUVATE CARBOXYKINASE ATP"/>
    <property type="match status" value="1"/>
</dbReference>
<dbReference type="HAMAP" id="MF_00453">
    <property type="entry name" value="PEPCK_ATP"/>
    <property type="match status" value="1"/>
</dbReference>
<gene>
    <name evidence="11" type="primary">pckA2</name>
    <name evidence="10" type="synonym">pckA</name>
    <name evidence="11" type="ORF">RxyAA322_30250</name>
</gene>
<dbReference type="InterPro" id="IPR013035">
    <property type="entry name" value="PEP_carboxykinase_C"/>
</dbReference>
<evidence type="ECO:0000256" key="6">
    <source>
        <dbReference type="ARBA" id="ARBA00022793"/>
    </source>
</evidence>
<dbReference type="GO" id="GO:0006094">
    <property type="term" value="P:gluconeogenesis"/>
    <property type="evidence" value="ECO:0007669"/>
    <property type="project" value="UniProtKB-UniRule"/>
</dbReference>
<dbReference type="EMBL" id="AP019791">
    <property type="protein sequence ID" value="BBL81171.1"/>
    <property type="molecule type" value="Genomic_DNA"/>
</dbReference>
<dbReference type="GO" id="GO:0005524">
    <property type="term" value="F:ATP binding"/>
    <property type="evidence" value="ECO:0007669"/>
    <property type="project" value="UniProtKB-UniRule"/>
</dbReference>
<evidence type="ECO:0000256" key="4">
    <source>
        <dbReference type="ARBA" id="ARBA00022432"/>
    </source>
</evidence>
<feature type="binding site" evidence="10">
    <location>
        <begin position="236"/>
        <end position="244"/>
    </location>
    <ligand>
        <name>ATP</name>
        <dbReference type="ChEBI" id="CHEBI:30616"/>
    </ligand>
</feature>
<keyword evidence="11" id="KW-0670">Pyruvate</keyword>
<keyword evidence="10" id="KW-0963">Cytoplasm</keyword>
<comment type="catalytic activity">
    <reaction evidence="9 10">
        <text>oxaloacetate + ATP = phosphoenolpyruvate + ADP + CO2</text>
        <dbReference type="Rhea" id="RHEA:18617"/>
        <dbReference type="ChEBI" id="CHEBI:16452"/>
        <dbReference type="ChEBI" id="CHEBI:16526"/>
        <dbReference type="ChEBI" id="CHEBI:30616"/>
        <dbReference type="ChEBI" id="CHEBI:58702"/>
        <dbReference type="ChEBI" id="CHEBI:456216"/>
        <dbReference type="EC" id="4.1.1.49"/>
    </reaction>
</comment>
<dbReference type="SUPFAM" id="SSF53795">
    <property type="entry name" value="PEP carboxykinase-like"/>
    <property type="match status" value="1"/>
</dbReference>
<dbReference type="PIRSF" id="PIRSF006294">
    <property type="entry name" value="PEP_crbxkin"/>
    <property type="match status" value="1"/>
</dbReference>
<dbReference type="Gene3D" id="3.90.228.20">
    <property type="match status" value="1"/>
</dbReference>
<feature type="binding site" evidence="10">
    <location>
        <position position="200"/>
    </location>
    <ligand>
        <name>substrate</name>
    </ligand>
</feature>
<evidence type="ECO:0000256" key="9">
    <source>
        <dbReference type="ARBA" id="ARBA00047371"/>
    </source>
</evidence>
<name>A0A510HME9_9ACTN</name>
<dbReference type="Gene3D" id="2.170.8.10">
    <property type="entry name" value="Phosphoenolpyruvate Carboxykinase, domain 2"/>
    <property type="match status" value="1"/>
</dbReference>
<feature type="binding site" evidence="10">
    <location>
        <position position="322"/>
    </location>
    <ligand>
        <name>ATP</name>
        <dbReference type="ChEBI" id="CHEBI:30616"/>
    </ligand>
</feature>
<dbReference type="EC" id="4.1.1.49" evidence="3 10"/>
<dbReference type="NCBIfam" id="NF006821">
    <property type="entry name" value="PRK09344.1-3"/>
    <property type="match status" value="1"/>
</dbReference>
<dbReference type="CDD" id="cd00484">
    <property type="entry name" value="PEPCK_ATP"/>
    <property type="match status" value="1"/>
</dbReference>
<keyword evidence="12" id="KW-1185">Reference proteome</keyword>
<keyword evidence="10" id="KW-0464">Manganese</keyword>
<feature type="binding site" evidence="10">
    <location>
        <position position="220"/>
    </location>
    <ligand>
        <name>ATP</name>
        <dbReference type="ChEBI" id="CHEBI:30616"/>
    </ligand>
</feature>
<evidence type="ECO:0000256" key="2">
    <source>
        <dbReference type="ARBA" id="ARBA00006052"/>
    </source>
</evidence>
<keyword evidence="5 10" id="KW-0547">Nucleotide-binding</keyword>
<keyword evidence="4 10" id="KW-0312">Gluconeogenesis</keyword>
<feature type="binding site" evidence="10">
    <location>
        <position position="322"/>
    </location>
    <ligand>
        <name>substrate</name>
    </ligand>
</feature>
<keyword evidence="6 10" id="KW-0210">Decarboxylase</keyword>
<dbReference type="FunFam" id="2.170.8.10:FF:000001">
    <property type="entry name" value="Phosphoenolpyruvate carboxykinase (ATP)"/>
    <property type="match status" value="1"/>
</dbReference>
<reference evidence="11" key="1">
    <citation type="journal article" date="2019" name="Microbiol. Resour. Announc.">
        <title>Complete Genome Sequence of Rubrobacter xylanophilus Strain AA3-22, Isolated from Arima Onsen in Japan.</title>
        <authorList>
            <person name="Tomariguchi N."/>
            <person name="Miyazaki K."/>
        </authorList>
    </citation>
    <scope>NUCLEOTIDE SEQUENCE [LARGE SCALE GENOMIC DNA]</scope>
    <source>
        <strain evidence="11">AA3-22</strain>
    </source>
</reference>
<feature type="binding site" evidence="10">
    <location>
        <position position="194"/>
    </location>
    <ligand>
        <name>substrate</name>
    </ligand>
</feature>
<proteinExistence type="inferred from homology"/>
<evidence type="ECO:0000256" key="5">
    <source>
        <dbReference type="ARBA" id="ARBA00022741"/>
    </source>
</evidence>
<comment type="pathway">
    <text evidence="1 10">Carbohydrate biosynthesis; gluconeogenesis.</text>
</comment>
<dbReference type="GO" id="GO:0004612">
    <property type="term" value="F:phosphoenolpyruvate carboxykinase (ATP) activity"/>
    <property type="evidence" value="ECO:0007669"/>
    <property type="project" value="UniProtKB-UniRule"/>
</dbReference>
<comment type="cofactor">
    <cofactor evidence="10">
        <name>Mn(2+)</name>
        <dbReference type="ChEBI" id="CHEBI:29035"/>
    </cofactor>
    <text evidence="10">Binds 1 Mn(2+) ion per subunit.</text>
</comment>
<comment type="similarity">
    <text evidence="2 10">Belongs to the phosphoenolpyruvate carboxykinase (ATP) family.</text>
</comment>
<dbReference type="Pfam" id="PF01293">
    <property type="entry name" value="PEPCK_ATP"/>
    <property type="match status" value="1"/>
</dbReference>
<feature type="binding site" evidence="10">
    <location>
        <position position="220"/>
    </location>
    <ligand>
        <name>Mn(2+)</name>
        <dbReference type="ChEBI" id="CHEBI:29035"/>
    </ligand>
</feature>
<dbReference type="UniPathway" id="UPA00138"/>
<evidence type="ECO:0000256" key="10">
    <source>
        <dbReference type="HAMAP-Rule" id="MF_00453"/>
    </source>
</evidence>
<feature type="binding site" evidence="10">
    <location>
        <position position="58"/>
    </location>
    <ligand>
        <name>substrate</name>
    </ligand>
</feature>
<dbReference type="NCBIfam" id="TIGR00224">
    <property type="entry name" value="pckA"/>
    <property type="match status" value="1"/>
</dbReference>
<feature type="binding site" evidence="10">
    <location>
        <position position="257"/>
    </location>
    <ligand>
        <name>Mn(2+)</name>
        <dbReference type="ChEBI" id="CHEBI:29035"/>
    </ligand>
</feature>
<evidence type="ECO:0000256" key="1">
    <source>
        <dbReference type="ARBA" id="ARBA00004742"/>
    </source>
</evidence>
<sequence length="532" mass="58600">MDLAVRKMTLQGLGVSQLGAVHENLPPARLVEASVRRREGMLAENGALVCRTGKRTGRSPKDRFIVENGFTREPVDWGAVNKPFPAERFERLLAKASAYLENLEEVYVVDAYAGADPRYRLNVQVVCEYAWQALFTRQLFRRPAREELDAFEPDWTVISLPGLLTDPEEDGTESETFVGIDFERRVVLICGTRYAGEIKKSIFSVLNFVLPTEHGVFPMHCSANVGPGGDVALFFGLSGTGKTTLSSDPERYLIGDDEHGWSDEGIFNFEGGCYAKCIDLSREKEPQIYDAIRFGAVLENVVVDRITRRVDYSDASLTENTRAAYPLEYIEGAVESGQAGHPAAVLFLTADAFGVLPPISVLSPEQAAYYFLSGYTAKLAGTEADMETDVEATFSACFGAPFLPLPPTTYASMLSEKLQEHGSRCYLINTGWSGGPYGVGERVDIAATRQMVRAVIAGNIDESKTYTDPFFGLEIPLEVPGVPSGILNPRETWADKTAYDEQAARLADLFRENFKKFESGVPEEVRRAGPNV</sequence>
<keyword evidence="7 10" id="KW-0067">ATP-binding</keyword>
<dbReference type="OrthoDB" id="9806325at2"/>
<feature type="binding site" evidence="10">
    <location>
        <position position="448"/>
    </location>
    <ligand>
        <name>ATP</name>
        <dbReference type="ChEBI" id="CHEBI:30616"/>
    </ligand>
</feature>
<dbReference type="InterPro" id="IPR008210">
    <property type="entry name" value="PEP_carboxykinase_N"/>
</dbReference>
<dbReference type="SUPFAM" id="SSF68923">
    <property type="entry name" value="PEP carboxykinase N-terminal domain"/>
    <property type="match status" value="1"/>
</dbReference>
<keyword evidence="10" id="KW-0479">Metal-binding</keyword>
<protein>
    <recommendedName>
        <fullName evidence="3 10">Phosphoenolpyruvate carboxykinase (ATP)</fullName>
        <shortName evidence="10">PCK</shortName>
        <shortName evidence="10">PEP carboxykinase</shortName>
        <shortName evidence="10">PEPCK</shortName>
        <ecNumber evidence="3 10">4.1.1.49</ecNumber>
    </recommendedName>
</protein>
<feature type="binding site" evidence="10">
    <location>
        <position position="200"/>
    </location>
    <ligand>
        <name>ATP</name>
        <dbReference type="ChEBI" id="CHEBI:30616"/>
    </ligand>
</feature>